<feature type="transmembrane region" description="Helical" evidence="1">
    <location>
        <begin position="308"/>
        <end position="332"/>
    </location>
</feature>
<feature type="transmembrane region" description="Helical" evidence="1">
    <location>
        <begin position="141"/>
        <end position="161"/>
    </location>
</feature>
<feature type="transmembrane region" description="Helical" evidence="1">
    <location>
        <begin position="344"/>
        <end position="364"/>
    </location>
</feature>
<accession>A0ABU6D0Q1</accession>
<sequence length="426" mass="48787">MHPKATVLKLPLPSTALVASMLDKFMLVVILAVVSGLFFLSDDHRFGLVFLREGVIAVSLLAVAYVLMLRRGELDTADWYLLAMVGALFLMPPIFAYLHYHQPLSFGFLEERRTLLFLAYFLVMASIGSRKGYGEIDLENVLMYLFYLALFWSVANAYGWIPRNSGFSFSIHAEQFEKGFVATDTRFETRFMEGGFLVMLYPYYLAVRGKWLKMGLPILLLALYMLYINQTRSLSLVIGLTFFWIIVLRRRVEQVNISALIVVPVLFLLGYFAYYLYAYAFHDPVFFYDFQRNREFQVMLGETLSDFFLPHGAVSLQFAGGFLSIYGINMYVSDVGLVGLLFKYGILLLPLCFLLIMIAYFLYLKYKNDFSIIFMALLIANFMLIPFGDILGRGAEGIAVLIILTRLQGVSYEHKYIACVRRGWSS</sequence>
<feature type="transmembrane region" description="Helical" evidence="1">
    <location>
        <begin position="255"/>
        <end position="277"/>
    </location>
</feature>
<keyword evidence="1" id="KW-1133">Transmembrane helix</keyword>
<proteinExistence type="predicted"/>
<evidence type="ECO:0008006" key="4">
    <source>
        <dbReference type="Google" id="ProtNLM"/>
    </source>
</evidence>
<keyword evidence="1" id="KW-0812">Transmembrane</keyword>
<keyword evidence="1" id="KW-0472">Membrane</keyword>
<dbReference type="Proteomes" id="UP001308005">
    <property type="component" value="Unassembled WGS sequence"/>
</dbReference>
<feature type="transmembrane region" description="Helical" evidence="1">
    <location>
        <begin position="233"/>
        <end position="248"/>
    </location>
</feature>
<dbReference type="RefSeq" id="WP_324697053.1">
    <property type="nucleotide sequence ID" value="NZ_JAYMYJ010000140.1"/>
</dbReference>
<dbReference type="EMBL" id="JAYMYJ010000140">
    <property type="protein sequence ID" value="MEB4592645.1"/>
    <property type="molecule type" value="Genomic_DNA"/>
</dbReference>
<feature type="transmembrane region" description="Helical" evidence="1">
    <location>
        <begin position="112"/>
        <end position="129"/>
    </location>
</feature>
<organism evidence="2 3">
    <name type="scientific">Candidatus Thiothrix phosphatis</name>
    <dbReference type="NCBI Taxonomy" id="3112415"/>
    <lineage>
        <taxon>Bacteria</taxon>
        <taxon>Pseudomonadati</taxon>
        <taxon>Pseudomonadota</taxon>
        <taxon>Gammaproteobacteria</taxon>
        <taxon>Thiotrichales</taxon>
        <taxon>Thiotrichaceae</taxon>
        <taxon>Thiothrix</taxon>
    </lineage>
</organism>
<evidence type="ECO:0000313" key="2">
    <source>
        <dbReference type="EMBL" id="MEB4592645.1"/>
    </source>
</evidence>
<gene>
    <name evidence="2" type="ORF">VSS37_16800</name>
</gene>
<protein>
    <recommendedName>
        <fullName evidence="4">O-antigen ligase domain-containing protein</fullName>
    </recommendedName>
</protein>
<evidence type="ECO:0000256" key="1">
    <source>
        <dbReference type="SAM" id="Phobius"/>
    </source>
</evidence>
<evidence type="ECO:0000313" key="3">
    <source>
        <dbReference type="Proteomes" id="UP001308005"/>
    </source>
</evidence>
<feature type="transmembrane region" description="Helical" evidence="1">
    <location>
        <begin position="46"/>
        <end position="67"/>
    </location>
</feature>
<comment type="caution">
    <text evidence="2">The sequence shown here is derived from an EMBL/GenBank/DDBJ whole genome shotgun (WGS) entry which is preliminary data.</text>
</comment>
<feature type="transmembrane region" description="Helical" evidence="1">
    <location>
        <begin position="79"/>
        <end position="100"/>
    </location>
</feature>
<feature type="transmembrane region" description="Helical" evidence="1">
    <location>
        <begin position="21"/>
        <end position="40"/>
    </location>
</feature>
<keyword evidence="3" id="KW-1185">Reference proteome</keyword>
<feature type="transmembrane region" description="Helical" evidence="1">
    <location>
        <begin position="370"/>
        <end position="388"/>
    </location>
</feature>
<name>A0ABU6D0Q1_9GAMM</name>
<reference evidence="3" key="1">
    <citation type="submission" date="2023-07" db="EMBL/GenBank/DDBJ databases">
        <title>The carbon used by Thiothrix.</title>
        <authorList>
            <person name="Chen L."/>
        </authorList>
    </citation>
    <scope>NUCLEOTIDE SEQUENCE [LARGE SCALE GENOMIC DNA]</scope>
</reference>